<evidence type="ECO:0000256" key="1">
    <source>
        <dbReference type="SAM" id="MobiDB-lite"/>
    </source>
</evidence>
<dbReference type="Proteomes" id="UP001196530">
    <property type="component" value="Unassembled WGS sequence"/>
</dbReference>
<dbReference type="AlphaFoldDB" id="A0AAN6DIJ9"/>
<comment type="caution">
    <text evidence="3">The sequence shown here is derived from an EMBL/GenBank/DDBJ whole genome shotgun (WGS) entry which is preliminary data.</text>
</comment>
<protein>
    <submittedName>
        <fullName evidence="3">Uncharacterized protein</fullName>
    </submittedName>
</protein>
<dbReference type="GeneID" id="66125542"/>
<organism evidence="3 5">
    <name type="scientific">Pichia angusta</name>
    <name type="common">Yeast</name>
    <name type="synonym">Hansenula polymorpha</name>
    <dbReference type="NCBI Taxonomy" id="870730"/>
    <lineage>
        <taxon>Eukaryota</taxon>
        <taxon>Fungi</taxon>
        <taxon>Dikarya</taxon>
        <taxon>Ascomycota</taxon>
        <taxon>Saccharomycotina</taxon>
        <taxon>Pichiomycetes</taxon>
        <taxon>Pichiales</taxon>
        <taxon>Pichiaceae</taxon>
        <taxon>Ogataea</taxon>
    </lineage>
</organism>
<proteinExistence type="predicted"/>
<sequence>MRFSSTLALATTVASVLAQEVTLYIDSWDTNFHGNGLEAKHEGAALDYLFLIDEADPSYTWNYNADTKKLTAKQGDYEFPITLGDAPYVAWGATPGYENYTFASDGALLVNGSQENFYACKDTNDPYGYSSASYELMYYKNPNDVPHNRCYMVTVTSVKPKPLPFNTKTLPISSTPTIPGSSTLPHSSTAPRWSPSSTSPVHGSGSVTSVLSRVTTASTQTHTVCPGNCSSSAVSTFENNAAGIAPAGAAVLGGMAVFFL</sequence>
<feature type="region of interest" description="Disordered" evidence="1">
    <location>
        <begin position="169"/>
        <end position="206"/>
    </location>
</feature>
<dbReference type="EMBL" id="JAHLUX010000003">
    <property type="protein sequence ID" value="KAG7820054.1"/>
    <property type="molecule type" value="Genomic_DNA"/>
</dbReference>
<keyword evidence="6" id="KW-1185">Reference proteome</keyword>
<evidence type="ECO:0000256" key="2">
    <source>
        <dbReference type="SAM" id="SignalP"/>
    </source>
</evidence>
<dbReference type="Proteomes" id="UP001197328">
    <property type="component" value="Unassembled WGS sequence"/>
</dbReference>
<feature type="chain" id="PRO_5042969575" evidence="2">
    <location>
        <begin position="19"/>
        <end position="260"/>
    </location>
</feature>
<name>A0AAN6DIJ9_PICAN</name>
<feature type="compositionally biased region" description="Low complexity" evidence="1">
    <location>
        <begin position="169"/>
        <end position="185"/>
    </location>
</feature>
<evidence type="ECO:0000313" key="3">
    <source>
        <dbReference type="EMBL" id="KAG7820054.1"/>
    </source>
</evidence>
<dbReference type="EMBL" id="JAHLVD010000022">
    <property type="protein sequence ID" value="KAG7845039.1"/>
    <property type="molecule type" value="Genomic_DNA"/>
</dbReference>
<evidence type="ECO:0000313" key="5">
    <source>
        <dbReference type="Proteomes" id="UP001196530"/>
    </source>
</evidence>
<feature type="compositionally biased region" description="Polar residues" evidence="1">
    <location>
        <begin position="186"/>
        <end position="206"/>
    </location>
</feature>
<reference evidence="3 6" key="1">
    <citation type="journal article" date="2021" name="G3 (Bethesda)">
        <title>Genomic diversity, chromosomal rearrangements, and interspecies hybridization in the ogataea polymorpha species complex.</title>
        <authorList>
            <person name="Hanson S.J."/>
            <person name="Cinneide E.O."/>
            <person name="Salzberg L.I."/>
            <person name="Wolfe K.H."/>
            <person name="McGowan J."/>
            <person name="Fitzpatrick D.A."/>
            <person name="Matlin K."/>
        </authorList>
    </citation>
    <scope>NUCLEOTIDE SEQUENCE</scope>
    <source>
        <strain evidence="4">51-138</strain>
        <strain evidence="3">61-244</strain>
    </source>
</reference>
<keyword evidence="2" id="KW-0732">Signal</keyword>
<evidence type="ECO:0000313" key="6">
    <source>
        <dbReference type="Proteomes" id="UP001197328"/>
    </source>
</evidence>
<accession>A0AAN6DIJ9</accession>
<dbReference type="RefSeq" id="XP_043060768.1">
    <property type="nucleotide sequence ID" value="XM_043201862.1"/>
</dbReference>
<gene>
    <name evidence="3" type="ORF">KL928_001491</name>
    <name evidence="4" type="ORF">KL940_005273</name>
</gene>
<feature type="signal peptide" evidence="2">
    <location>
        <begin position="1"/>
        <end position="18"/>
    </location>
</feature>
<evidence type="ECO:0000313" key="4">
    <source>
        <dbReference type="EMBL" id="KAG7845039.1"/>
    </source>
</evidence>